<gene>
    <name evidence="1" type="ORF">WR25_22344</name>
</gene>
<reference evidence="1 2" key="1">
    <citation type="journal article" date="2017" name="Curr. Biol.">
        <title>Genome architecture and evolution of a unichromosomal asexual nematode.</title>
        <authorList>
            <person name="Fradin H."/>
            <person name="Zegar C."/>
            <person name="Gutwein M."/>
            <person name="Lucas J."/>
            <person name="Kovtun M."/>
            <person name="Corcoran D."/>
            <person name="Baugh L.R."/>
            <person name="Kiontke K."/>
            <person name="Gunsalus K."/>
            <person name="Fitch D.H."/>
            <person name="Piano F."/>
        </authorList>
    </citation>
    <scope>NUCLEOTIDE SEQUENCE [LARGE SCALE GENOMIC DNA]</scope>
    <source>
        <strain evidence="1">PF1309</strain>
    </source>
</reference>
<evidence type="ECO:0000313" key="1">
    <source>
        <dbReference type="EMBL" id="PAV92426.1"/>
    </source>
</evidence>
<comment type="caution">
    <text evidence="1">The sequence shown here is derived from an EMBL/GenBank/DDBJ whole genome shotgun (WGS) entry which is preliminary data.</text>
</comment>
<evidence type="ECO:0000313" key="2">
    <source>
        <dbReference type="Proteomes" id="UP000218231"/>
    </source>
</evidence>
<dbReference type="Proteomes" id="UP000218231">
    <property type="component" value="Unassembled WGS sequence"/>
</dbReference>
<dbReference type="EMBL" id="LIAE01006201">
    <property type="protein sequence ID" value="PAV92426.1"/>
    <property type="molecule type" value="Genomic_DNA"/>
</dbReference>
<dbReference type="AlphaFoldDB" id="A0A2A2M1V9"/>
<keyword evidence="2" id="KW-1185">Reference proteome</keyword>
<sequence length="109" mass="11484">MIPLGKLLAKNVFAVAAAAASSVLLLLSAIALRPASAPASHACCNRTFTRYMRPKSTADPVSADIGIRKAASIASVLPPFARAKRDRNEGWPLVSVSCRSIVTPREPCP</sequence>
<organism evidence="1 2">
    <name type="scientific">Diploscapter pachys</name>
    <dbReference type="NCBI Taxonomy" id="2018661"/>
    <lineage>
        <taxon>Eukaryota</taxon>
        <taxon>Metazoa</taxon>
        <taxon>Ecdysozoa</taxon>
        <taxon>Nematoda</taxon>
        <taxon>Chromadorea</taxon>
        <taxon>Rhabditida</taxon>
        <taxon>Rhabditina</taxon>
        <taxon>Rhabditomorpha</taxon>
        <taxon>Rhabditoidea</taxon>
        <taxon>Rhabditidae</taxon>
        <taxon>Diploscapter</taxon>
    </lineage>
</organism>
<protein>
    <submittedName>
        <fullName evidence="1">Uncharacterized protein</fullName>
    </submittedName>
</protein>
<proteinExistence type="predicted"/>
<accession>A0A2A2M1V9</accession>
<name>A0A2A2M1V9_9BILA</name>